<dbReference type="Pfam" id="PF00248">
    <property type="entry name" value="Aldo_ket_red"/>
    <property type="match status" value="1"/>
</dbReference>
<evidence type="ECO:0000313" key="3">
    <source>
        <dbReference type="EMBL" id="QQO08099.1"/>
    </source>
</evidence>
<dbReference type="GO" id="GO:0005829">
    <property type="term" value="C:cytosol"/>
    <property type="evidence" value="ECO:0007669"/>
    <property type="project" value="TreeGrafter"/>
</dbReference>
<dbReference type="PRINTS" id="PR00069">
    <property type="entry name" value="ALDKETRDTASE"/>
</dbReference>
<accession>A0A7T7XKJ2</accession>
<dbReference type="EMBL" id="CP067089">
    <property type="protein sequence ID" value="QQO08099.1"/>
    <property type="molecule type" value="Genomic_DNA"/>
</dbReference>
<name>A0A7T7XKJ2_9SPIR</name>
<dbReference type="RefSeq" id="WP_215625405.1">
    <property type="nucleotide sequence ID" value="NZ_CP067089.2"/>
</dbReference>
<dbReference type="KEGG" id="bhc:JFL75_14270"/>
<protein>
    <submittedName>
        <fullName evidence="3">Aldo/keto reductase</fullName>
    </submittedName>
</protein>
<evidence type="ECO:0000256" key="1">
    <source>
        <dbReference type="ARBA" id="ARBA00023002"/>
    </source>
</evidence>
<dbReference type="GO" id="GO:0016491">
    <property type="term" value="F:oxidoreductase activity"/>
    <property type="evidence" value="ECO:0007669"/>
    <property type="project" value="UniProtKB-KW"/>
</dbReference>
<evidence type="ECO:0000313" key="4">
    <source>
        <dbReference type="Proteomes" id="UP000595917"/>
    </source>
</evidence>
<sequence length="330" mass="36714">MNYNRLGKSGILVSELCMGGSVPRVSEFSSGILDRDFLEIYRAAFGSGITFFDNAESYGGGRSETLLGKALGKERSRIQIASKVSYEHTAPENIRSSCENSLRRIGTDYLDIYFIHYPNDSVPLSEVIGTMTELKQEGKIRALGVCNFSRNQLEESVKHGQIDAVQQCYSLLWRKYMEAEIQPFCRENGIGIIPYSPLAVGLLSGKFTPDWSFDSEDQRGRPANNGILLFQKEWFASCVETVNAMKPIALRYGKTMVQLALNWAKSREGVCSVITGAKSAGQLSENIGAAGWSIDSEDMRMLDDLSREVTDSLPVYLHFFMKMVPTNSTV</sequence>
<dbReference type="InterPro" id="IPR020471">
    <property type="entry name" value="AKR"/>
</dbReference>
<proteinExistence type="predicted"/>
<dbReference type="InterPro" id="IPR050523">
    <property type="entry name" value="AKR_Detox_Biosynth"/>
</dbReference>
<dbReference type="InterPro" id="IPR023210">
    <property type="entry name" value="NADP_OxRdtase_dom"/>
</dbReference>
<dbReference type="InterPro" id="IPR036812">
    <property type="entry name" value="NAD(P)_OxRdtase_dom_sf"/>
</dbReference>
<keyword evidence="1" id="KW-0560">Oxidoreductase</keyword>
<dbReference type="InterPro" id="IPR018170">
    <property type="entry name" value="Aldo/ket_reductase_CS"/>
</dbReference>
<dbReference type="SUPFAM" id="SSF51430">
    <property type="entry name" value="NAD(P)-linked oxidoreductase"/>
    <property type="match status" value="1"/>
</dbReference>
<dbReference type="PROSITE" id="PS00062">
    <property type="entry name" value="ALDOKETO_REDUCTASE_2"/>
    <property type="match status" value="1"/>
</dbReference>
<keyword evidence="4" id="KW-1185">Reference proteome</keyword>
<reference evidence="3" key="1">
    <citation type="submission" date="2021-01" db="EMBL/GenBank/DDBJ databases">
        <title>Description of Breznakiella homolactica.</title>
        <authorList>
            <person name="Song Y."/>
            <person name="Brune A."/>
        </authorList>
    </citation>
    <scope>NUCLEOTIDE SEQUENCE</scope>
    <source>
        <strain evidence="3">RmG30</strain>
    </source>
</reference>
<evidence type="ECO:0000259" key="2">
    <source>
        <dbReference type="Pfam" id="PF00248"/>
    </source>
</evidence>
<feature type="domain" description="NADP-dependent oxidoreductase" evidence="2">
    <location>
        <begin position="32"/>
        <end position="306"/>
    </location>
</feature>
<organism evidence="3 4">
    <name type="scientific">Breznakiella homolactica</name>
    <dbReference type="NCBI Taxonomy" id="2798577"/>
    <lineage>
        <taxon>Bacteria</taxon>
        <taxon>Pseudomonadati</taxon>
        <taxon>Spirochaetota</taxon>
        <taxon>Spirochaetia</taxon>
        <taxon>Spirochaetales</taxon>
        <taxon>Breznakiellaceae</taxon>
        <taxon>Breznakiella</taxon>
    </lineage>
</organism>
<dbReference type="CDD" id="cd19085">
    <property type="entry name" value="AKR_AKR11B3"/>
    <property type="match status" value="1"/>
</dbReference>
<gene>
    <name evidence="3" type="ORF">JFL75_14270</name>
</gene>
<dbReference type="AlphaFoldDB" id="A0A7T7XKJ2"/>
<dbReference type="Proteomes" id="UP000595917">
    <property type="component" value="Chromosome"/>
</dbReference>
<dbReference type="Gene3D" id="3.20.20.100">
    <property type="entry name" value="NADP-dependent oxidoreductase domain"/>
    <property type="match status" value="1"/>
</dbReference>
<dbReference type="PANTHER" id="PTHR43364">
    <property type="entry name" value="NADH-SPECIFIC METHYLGLYOXAL REDUCTASE-RELATED"/>
    <property type="match status" value="1"/>
</dbReference>
<dbReference type="PANTHER" id="PTHR43364:SF4">
    <property type="entry name" value="NAD(P)-LINKED OXIDOREDUCTASE SUPERFAMILY PROTEIN"/>
    <property type="match status" value="1"/>
</dbReference>